<feature type="domain" description="Origin recognition complex subunit 2 winged-helix" evidence="8">
    <location>
        <begin position="244"/>
        <end position="297"/>
    </location>
</feature>
<dbReference type="Pfam" id="PF24882">
    <property type="entry name" value="WHD_ORC2"/>
    <property type="match status" value="1"/>
</dbReference>
<dbReference type="InterPro" id="IPR056772">
    <property type="entry name" value="RecA-like_ORC2"/>
</dbReference>
<name>A0A1I8A3K7_9BILA</name>
<dbReference type="GO" id="GO:0006260">
    <property type="term" value="P:DNA replication"/>
    <property type="evidence" value="ECO:0007669"/>
    <property type="project" value="UniProtKB-UniRule"/>
</dbReference>
<evidence type="ECO:0000259" key="7">
    <source>
        <dbReference type="Pfam" id="PF04084"/>
    </source>
</evidence>
<dbReference type="PANTHER" id="PTHR14052">
    <property type="entry name" value="ORIGIN RECOGNITION COMPLEX SUBUNIT 2"/>
    <property type="match status" value="1"/>
</dbReference>
<keyword evidence="5 6" id="KW-0539">Nucleus</keyword>
<dbReference type="AlphaFoldDB" id="A0A1I8A3K7"/>
<dbReference type="Pfam" id="PF04084">
    <property type="entry name" value="RecA-like_ORC2"/>
    <property type="match status" value="1"/>
</dbReference>
<evidence type="ECO:0000256" key="6">
    <source>
        <dbReference type="RuleBase" id="RU368084"/>
    </source>
</evidence>
<comment type="function">
    <text evidence="6">Component of the origin recognition complex (ORC) that binds origins of replication. DNA-binding is ATP-dependent. ORC is required to assemble the pre-replication complex necessary to initiate DNA replication.</text>
</comment>
<reference evidence="10" key="1">
    <citation type="submission" date="2016-11" db="UniProtKB">
        <authorList>
            <consortium name="WormBaseParasite"/>
        </authorList>
    </citation>
    <scope>IDENTIFICATION</scope>
</reference>
<evidence type="ECO:0000256" key="4">
    <source>
        <dbReference type="ARBA" id="ARBA00022705"/>
    </source>
</evidence>
<dbReference type="InterPro" id="IPR056773">
    <property type="entry name" value="WHD_ORC2"/>
</dbReference>
<protein>
    <recommendedName>
        <fullName evidence="3 6">Origin recognition complex subunit 2</fullName>
    </recommendedName>
</protein>
<evidence type="ECO:0000256" key="1">
    <source>
        <dbReference type="ARBA" id="ARBA00004123"/>
    </source>
</evidence>
<dbReference type="GO" id="GO:0005664">
    <property type="term" value="C:nuclear origin of replication recognition complex"/>
    <property type="evidence" value="ECO:0007669"/>
    <property type="project" value="UniProtKB-UniRule"/>
</dbReference>
<keyword evidence="9" id="KW-1185">Reference proteome</keyword>
<sequence length="328" mass="37022">MVIKHLPPQEMEEPRAHFCDENPAQLHEDDFEELFRCWDLLLATGKFNILVNGLGSKVEELNSFVDIRLKDYPLVTVNGFMRSASARQVLDNIKEGFKMKCSSGGSTLEYAKRVAEELKTRKQDLVVLVHNIDGAALRDSTQQRVLALLASCETVRMIASVDHVNAPIMWDDSLLSQFKWASFNMTTRKPYVEELMHSDVRLLDGDTPGDEGAHTLASMNAMWASLTQNAQNIFCYLMRLVCKKDEKAVPMIELFEAAREDFLVSSMPVLKQQLVEFVDHNIITRKTNNQGDEDVVVTANIALLKQFLESKGCKLSSSDDEESDEDDA</sequence>
<dbReference type="GO" id="GO:0003688">
    <property type="term" value="F:DNA replication origin binding"/>
    <property type="evidence" value="ECO:0007669"/>
    <property type="project" value="UniProtKB-UniRule"/>
</dbReference>
<evidence type="ECO:0000256" key="5">
    <source>
        <dbReference type="ARBA" id="ARBA00023242"/>
    </source>
</evidence>
<dbReference type="PANTHER" id="PTHR14052:SF0">
    <property type="entry name" value="ORIGIN RECOGNITION COMPLEX SUBUNIT 2"/>
    <property type="match status" value="1"/>
</dbReference>
<keyword evidence="4 6" id="KW-0235">DNA replication</keyword>
<comment type="similarity">
    <text evidence="2 6">Belongs to the ORC2 family.</text>
</comment>
<evidence type="ECO:0000313" key="9">
    <source>
        <dbReference type="Proteomes" id="UP000095287"/>
    </source>
</evidence>
<evidence type="ECO:0000259" key="8">
    <source>
        <dbReference type="Pfam" id="PF24882"/>
    </source>
</evidence>
<accession>A0A1I8A3K7</accession>
<dbReference type="Proteomes" id="UP000095287">
    <property type="component" value="Unplaced"/>
</dbReference>
<proteinExistence type="inferred from homology"/>
<organism evidence="9 10">
    <name type="scientific">Steinernema glaseri</name>
    <dbReference type="NCBI Taxonomy" id="37863"/>
    <lineage>
        <taxon>Eukaryota</taxon>
        <taxon>Metazoa</taxon>
        <taxon>Ecdysozoa</taxon>
        <taxon>Nematoda</taxon>
        <taxon>Chromadorea</taxon>
        <taxon>Rhabditida</taxon>
        <taxon>Tylenchina</taxon>
        <taxon>Panagrolaimomorpha</taxon>
        <taxon>Strongyloidoidea</taxon>
        <taxon>Steinernematidae</taxon>
        <taxon>Steinernema</taxon>
    </lineage>
</organism>
<dbReference type="InterPro" id="IPR007220">
    <property type="entry name" value="ORC2"/>
</dbReference>
<dbReference type="WBParaSite" id="L893_g32236.t1">
    <property type="protein sequence ID" value="L893_g32236.t1"/>
    <property type="gene ID" value="L893_g32236"/>
</dbReference>
<evidence type="ECO:0000256" key="3">
    <source>
        <dbReference type="ARBA" id="ARBA00019080"/>
    </source>
</evidence>
<comment type="subunit">
    <text evidence="6">Component of the origin recognition complex (ORC).</text>
</comment>
<evidence type="ECO:0000313" key="10">
    <source>
        <dbReference type="WBParaSite" id="L893_g32236.t1"/>
    </source>
</evidence>
<evidence type="ECO:0000256" key="2">
    <source>
        <dbReference type="ARBA" id="ARBA00007421"/>
    </source>
</evidence>
<feature type="domain" description="Origin recognition complex subunit 2 RecA-like" evidence="7">
    <location>
        <begin position="26"/>
        <end position="183"/>
    </location>
</feature>
<comment type="subcellular location">
    <subcellularLocation>
        <location evidence="1 6">Nucleus</location>
    </subcellularLocation>
</comment>